<dbReference type="Proteomes" id="UP000094761">
    <property type="component" value="Unassembled WGS sequence"/>
</dbReference>
<geneLocation type="plasmid" evidence="10">
    <name>pVEu</name>
</geneLocation>
<evidence type="ECO:0000313" key="11">
    <source>
        <dbReference type="Proteomes" id="UP000094761"/>
    </source>
</evidence>
<feature type="transmembrane region" description="Helical" evidence="7">
    <location>
        <begin position="214"/>
        <end position="236"/>
    </location>
</feature>
<dbReference type="Pfam" id="PF07690">
    <property type="entry name" value="MFS_1"/>
    <property type="match status" value="1"/>
</dbReference>
<name>A0A178J596_9VIBR</name>
<evidence type="ECO:0000313" key="10">
    <source>
        <dbReference type="EMBL" id="QJY38104.1"/>
    </source>
</evidence>
<comment type="subcellular location">
    <subcellularLocation>
        <location evidence="1">Cell membrane</location>
        <topology evidence="1">Multi-pass membrane protein</topology>
    </subcellularLocation>
</comment>
<dbReference type="EMBL" id="LUAX01000008">
    <property type="protein sequence ID" value="OAM96748.1"/>
    <property type="molecule type" value="Genomic_DNA"/>
</dbReference>
<dbReference type="RefSeq" id="WP_069669758.1">
    <property type="nucleotide sequence ID" value="NZ_CP053542.1"/>
</dbReference>
<evidence type="ECO:0000313" key="9">
    <source>
        <dbReference type="EMBL" id="OAM96748.1"/>
    </source>
</evidence>
<dbReference type="GeneID" id="78078778"/>
<keyword evidence="6 7" id="KW-0472">Membrane</keyword>
<dbReference type="EMBL" id="JAPFIT010000033">
    <property type="protein sequence ID" value="MDC5743448.1"/>
    <property type="molecule type" value="Genomic_DNA"/>
</dbReference>
<dbReference type="AlphaFoldDB" id="A0A178J596"/>
<feature type="transmembrane region" description="Helical" evidence="7">
    <location>
        <begin position="18"/>
        <end position="40"/>
    </location>
</feature>
<evidence type="ECO:0000256" key="2">
    <source>
        <dbReference type="ARBA" id="ARBA00022448"/>
    </source>
</evidence>
<evidence type="ECO:0000313" key="13">
    <source>
        <dbReference type="Proteomes" id="UP001150001"/>
    </source>
</evidence>
<feature type="transmembrane region" description="Helical" evidence="7">
    <location>
        <begin position="302"/>
        <end position="323"/>
    </location>
</feature>
<dbReference type="Proteomes" id="UP000501443">
    <property type="component" value="Plasmid pveu"/>
</dbReference>
<feature type="transmembrane region" description="Helical" evidence="7">
    <location>
        <begin position="46"/>
        <end position="63"/>
    </location>
</feature>
<feature type="transmembrane region" description="Helical" evidence="7">
    <location>
        <begin position="248"/>
        <end position="267"/>
    </location>
</feature>
<proteinExistence type="predicted"/>
<dbReference type="InterPro" id="IPR050171">
    <property type="entry name" value="MFS_Transporters"/>
</dbReference>
<keyword evidence="4 7" id="KW-0812">Transmembrane</keyword>
<dbReference type="InterPro" id="IPR036259">
    <property type="entry name" value="MFS_trans_sf"/>
</dbReference>
<evidence type="ECO:0000256" key="1">
    <source>
        <dbReference type="ARBA" id="ARBA00004651"/>
    </source>
</evidence>
<keyword evidence="2" id="KW-0813">Transport</keyword>
<reference evidence="8" key="3">
    <citation type="submission" date="2022-11" db="EMBL/GenBank/DDBJ databases">
        <title>Role of the vibriolysin VemA secreted by the emergent pathogen Vibrio europaeus in the colonization of Manila clam mucus.</title>
        <authorList>
            <person name="Martinez C."/>
            <person name="Rodriguez S."/>
            <person name="Vences A."/>
            <person name="Barja J.L."/>
            <person name="Toranzo A.E."/>
            <person name="Dubert J."/>
        </authorList>
    </citation>
    <scope>NUCLEOTIDE SEQUENCE</scope>
    <source>
        <strain evidence="8">3454</strain>
    </source>
</reference>
<sequence>MLVEGGVSPSSRVSTRSLMYVLCTFLFAVGSYILTPFFAIYVSDSLGFGLAFAGSLITIKIVVQRGLSIVGGALSDQYPSHQVAMLGVAARCFSYLLLAINPTEVTLVLSAVLNGVGSALFHPSVRKLLFLPYKDNDALLQKVIVWRSMSLNTGTAIGPVIGSLLISEHFSAACIAIAAIYACSVVVFIGARAETDDQARPTPMPLSVNTVRQAISLQVLSVLKLQFAFIFLYSHLEYLLPVFVEQTFSTKMVAAMFMVNSFVVILLQSKIAKLALGANAIQLSLVVVFGLLYLASEISDDRFYWAPAALLLGVVVFSVFEIACSFRVDYQLTKVSDDSLSGTVFGCASAIAALAFLLANAVNYWLYEWLGFANLWASYLGLCSLAFLFSYISNKEKF</sequence>
<feature type="transmembrane region" description="Helical" evidence="7">
    <location>
        <begin position="274"/>
        <end position="296"/>
    </location>
</feature>
<evidence type="ECO:0000256" key="3">
    <source>
        <dbReference type="ARBA" id="ARBA00022475"/>
    </source>
</evidence>
<keyword evidence="5 7" id="KW-1133">Transmembrane helix</keyword>
<dbReference type="GO" id="GO:0005886">
    <property type="term" value="C:plasma membrane"/>
    <property type="evidence" value="ECO:0007669"/>
    <property type="project" value="UniProtKB-SubCell"/>
</dbReference>
<feature type="transmembrane region" description="Helical" evidence="7">
    <location>
        <begin position="170"/>
        <end position="193"/>
    </location>
</feature>
<evidence type="ECO:0000256" key="5">
    <source>
        <dbReference type="ARBA" id="ARBA00022989"/>
    </source>
</evidence>
<evidence type="ECO:0000313" key="8">
    <source>
        <dbReference type="EMBL" id="MDC5743448.1"/>
    </source>
</evidence>
<dbReference type="PANTHER" id="PTHR23517:SF2">
    <property type="entry name" value="MULTIDRUG RESISTANCE PROTEIN MDTH"/>
    <property type="match status" value="1"/>
</dbReference>
<evidence type="ECO:0000256" key="6">
    <source>
        <dbReference type="ARBA" id="ARBA00023136"/>
    </source>
</evidence>
<evidence type="ECO:0000313" key="12">
    <source>
        <dbReference type="Proteomes" id="UP000501443"/>
    </source>
</evidence>
<dbReference type="Proteomes" id="UP001150001">
    <property type="component" value="Unassembled WGS sequence"/>
</dbReference>
<dbReference type="PANTHER" id="PTHR23517">
    <property type="entry name" value="RESISTANCE PROTEIN MDTM, PUTATIVE-RELATED-RELATED"/>
    <property type="match status" value="1"/>
</dbReference>
<organism evidence="9 11">
    <name type="scientific">Vibrio europaeus</name>
    <dbReference type="NCBI Taxonomy" id="300876"/>
    <lineage>
        <taxon>Bacteria</taxon>
        <taxon>Pseudomonadati</taxon>
        <taxon>Pseudomonadota</taxon>
        <taxon>Gammaproteobacteria</taxon>
        <taxon>Vibrionales</taxon>
        <taxon>Vibrionaceae</taxon>
        <taxon>Vibrio</taxon>
        <taxon>Vibrio oreintalis group</taxon>
    </lineage>
</organism>
<keyword evidence="3" id="KW-1003">Cell membrane</keyword>
<reference evidence="9 11" key="1">
    <citation type="submission" date="2016-03" db="EMBL/GenBank/DDBJ databases">
        <title>Draft genome sequence of the Vibrio tubiashii subs. europaeus.</title>
        <authorList>
            <person name="Spinard E."/>
            <person name="Dubert J."/>
            <person name="Nelson D.R."/>
            <person name="Barja J.L."/>
        </authorList>
    </citation>
    <scope>NUCLEOTIDE SEQUENCE [LARGE SCALE GENOMIC DNA]</scope>
    <source>
        <strain evidence="11">PP-638</strain>
        <strain evidence="9">PP2-638</strain>
        <plasmid evidence="9">p251_like</plasmid>
    </source>
</reference>
<keyword evidence="9" id="KW-0614">Plasmid</keyword>
<dbReference type="SUPFAM" id="SSF103473">
    <property type="entry name" value="MFS general substrate transporter"/>
    <property type="match status" value="1"/>
</dbReference>
<dbReference type="Gene3D" id="1.20.1250.20">
    <property type="entry name" value="MFS general substrate transporter like domains"/>
    <property type="match status" value="1"/>
</dbReference>
<feature type="transmembrane region" description="Helical" evidence="7">
    <location>
        <begin position="144"/>
        <end position="164"/>
    </location>
</feature>
<dbReference type="OrthoDB" id="3285778at2"/>
<geneLocation type="plasmid" evidence="12">
    <name>pveu</name>
</geneLocation>
<keyword evidence="13" id="KW-1185">Reference proteome</keyword>
<dbReference type="GO" id="GO:0022857">
    <property type="term" value="F:transmembrane transporter activity"/>
    <property type="evidence" value="ECO:0007669"/>
    <property type="project" value="InterPro"/>
</dbReference>
<evidence type="ECO:0000256" key="4">
    <source>
        <dbReference type="ARBA" id="ARBA00022692"/>
    </source>
</evidence>
<feature type="transmembrane region" description="Helical" evidence="7">
    <location>
        <begin position="373"/>
        <end position="392"/>
    </location>
</feature>
<feature type="transmembrane region" description="Helical" evidence="7">
    <location>
        <begin position="344"/>
        <end position="367"/>
    </location>
</feature>
<accession>A0A178J596</accession>
<reference evidence="10 12" key="2">
    <citation type="submission" date="2020-05" db="EMBL/GenBank/DDBJ databases">
        <title>First description outside Europe of the emergent pathogen for shellfish aquaculture Vibrio europaeus.</title>
        <authorList>
            <person name="Dubert J."/>
            <person name="Rojas R."/>
        </authorList>
    </citation>
    <scope>NUCLEOTIDE SEQUENCE [LARGE SCALE GENOMIC DNA]</scope>
    <source>
        <strain evidence="10 12">NPI-1</strain>
        <plasmid evidence="12">pveu</plasmid>
        <plasmid evidence="10">pVEu</plasmid>
    </source>
</reference>
<gene>
    <name evidence="9" type="ORF">AZ468_23960</name>
    <name evidence="10" type="ORF">HOO69_16135</name>
    <name evidence="8" type="ORF">OPW20_25645</name>
</gene>
<evidence type="ECO:0000256" key="7">
    <source>
        <dbReference type="SAM" id="Phobius"/>
    </source>
</evidence>
<geneLocation type="plasmid" evidence="9">
    <name>p251_like</name>
</geneLocation>
<protein>
    <submittedName>
        <fullName evidence="8">MFS transporter</fullName>
    </submittedName>
</protein>
<dbReference type="EMBL" id="CP053542">
    <property type="protein sequence ID" value="QJY38104.1"/>
    <property type="molecule type" value="Genomic_DNA"/>
</dbReference>
<dbReference type="InterPro" id="IPR011701">
    <property type="entry name" value="MFS"/>
</dbReference>